<evidence type="ECO:0000256" key="5">
    <source>
        <dbReference type="ARBA" id="ARBA00022729"/>
    </source>
</evidence>
<keyword evidence="4" id="KW-0812">Transmembrane</keyword>
<dbReference type="PANTHER" id="PTHR35093:SF8">
    <property type="entry name" value="OUTER MEMBRANE PROTEIN NMB0088-RELATED"/>
    <property type="match status" value="1"/>
</dbReference>
<keyword evidence="3" id="KW-1134">Transmembrane beta strand</keyword>
<gene>
    <name evidence="9" type="ORF">KM029_13765</name>
</gene>
<feature type="chain" id="PRO_5045816318" evidence="8">
    <location>
        <begin position="22"/>
        <end position="420"/>
    </location>
</feature>
<accession>A0ABX8GSK1</accession>
<keyword evidence="10" id="KW-1185">Reference proteome</keyword>
<feature type="signal peptide" evidence="8">
    <location>
        <begin position="1"/>
        <end position="21"/>
    </location>
</feature>
<keyword evidence="5 8" id="KW-0732">Signal</keyword>
<comment type="similarity">
    <text evidence="2">Belongs to the OmpP1/FadL family.</text>
</comment>
<comment type="subcellular location">
    <subcellularLocation>
        <location evidence="1">Cell outer membrane</location>
        <topology evidence="1">Multi-pass membrane protein</topology>
    </subcellularLocation>
</comment>
<dbReference type="SUPFAM" id="SSF56935">
    <property type="entry name" value="Porins"/>
    <property type="match status" value="1"/>
</dbReference>
<dbReference type="Pfam" id="PF03349">
    <property type="entry name" value="Toluene_X"/>
    <property type="match status" value="1"/>
</dbReference>
<dbReference type="PANTHER" id="PTHR35093">
    <property type="entry name" value="OUTER MEMBRANE PROTEIN NMB0088-RELATED"/>
    <property type="match status" value="1"/>
</dbReference>
<evidence type="ECO:0000313" key="9">
    <source>
        <dbReference type="EMBL" id="QWG06393.1"/>
    </source>
</evidence>
<dbReference type="InterPro" id="IPR005017">
    <property type="entry name" value="OMPP1/FadL/TodX"/>
</dbReference>
<evidence type="ECO:0000256" key="3">
    <source>
        <dbReference type="ARBA" id="ARBA00022452"/>
    </source>
</evidence>
<proteinExistence type="inferred from homology"/>
<evidence type="ECO:0000256" key="8">
    <source>
        <dbReference type="SAM" id="SignalP"/>
    </source>
</evidence>
<keyword evidence="6" id="KW-0472">Membrane</keyword>
<organism evidence="9 10">
    <name type="scientific">Flammeovirga kamogawensis</name>
    <dbReference type="NCBI Taxonomy" id="373891"/>
    <lineage>
        <taxon>Bacteria</taxon>
        <taxon>Pseudomonadati</taxon>
        <taxon>Bacteroidota</taxon>
        <taxon>Cytophagia</taxon>
        <taxon>Cytophagales</taxon>
        <taxon>Flammeovirgaceae</taxon>
        <taxon>Flammeovirga</taxon>
    </lineage>
</organism>
<evidence type="ECO:0000256" key="6">
    <source>
        <dbReference type="ARBA" id="ARBA00023136"/>
    </source>
</evidence>
<evidence type="ECO:0000256" key="7">
    <source>
        <dbReference type="ARBA" id="ARBA00023237"/>
    </source>
</evidence>
<evidence type="ECO:0000256" key="2">
    <source>
        <dbReference type="ARBA" id="ARBA00008163"/>
    </source>
</evidence>
<dbReference type="Gene3D" id="2.40.160.60">
    <property type="entry name" value="Outer membrane protein transport protein (OMPP1/FadL/TodX)"/>
    <property type="match status" value="1"/>
</dbReference>
<evidence type="ECO:0000256" key="4">
    <source>
        <dbReference type="ARBA" id="ARBA00022692"/>
    </source>
</evidence>
<dbReference type="EMBL" id="CP076128">
    <property type="protein sequence ID" value="QWG06393.1"/>
    <property type="molecule type" value="Genomic_DNA"/>
</dbReference>
<dbReference type="Proteomes" id="UP000682802">
    <property type="component" value="Chromosome 1"/>
</dbReference>
<evidence type="ECO:0000256" key="1">
    <source>
        <dbReference type="ARBA" id="ARBA00004571"/>
    </source>
</evidence>
<evidence type="ECO:0000313" key="10">
    <source>
        <dbReference type="Proteomes" id="UP000682802"/>
    </source>
</evidence>
<reference evidence="9 10" key="1">
    <citation type="submission" date="2021-05" db="EMBL/GenBank/DDBJ databases">
        <title>Comparative genomic studies on the polysaccharide-degrading batcterial strains of the Flammeovirga genus.</title>
        <authorList>
            <person name="Zewei F."/>
            <person name="Zheng Z."/>
            <person name="Yu L."/>
            <person name="Ruyue G."/>
            <person name="Yanhong M."/>
            <person name="Yuanyuan C."/>
            <person name="Jingyan G."/>
            <person name="Wenjun H."/>
        </authorList>
    </citation>
    <scope>NUCLEOTIDE SEQUENCE [LARGE SCALE GENOMIC DNA]</scope>
    <source>
        <strain evidence="9 10">YS10</strain>
    </source>
</reference>
<name>A0ABX8GSK1_9BACT</name>
<sequence>MKIRNLLLTVATVFIANAAFANGFQVLLQGTKQIGRGNVGVGYGPDASSLFFNPGALSFLESSTVQVGMSPVMSNISYRGLDGTTKYSSNSPMGTPFQAYGVYRPSADSPWAFGLGVFTPFGSTVTYDNEWTGKYSLQEISLQSIYIQPTVSYRINDMISVGGGLDIVTGGVQFKKAVSAPGGDVGFEMDGNTLQFGFNLGVFAQISEKFSAGINYRSGVDMKVEGGDATFDVPNDFIGDRLFGDAYTPGQEMKAKFNATLPLPSTIAVGIGYNATDKLSFGLDFNYVTWSVYEELKVEFPDGEYPAIAYDRKWENSYIINFGAEYKVTDAFTARAGAYYDTTPVPDGHLTPESPDANALGLSCGVSYMFSEKFGVDAAFLFTNKEQRENIIPEGVDTGGMNGVYKASAYIPSLSLNYNF</sequence>
<protein>
    <submittedName>
        <fullName evidence="9">Outer membrane protein transport protein</fullName>
    </submittedName>
</protein>
<keyword evidence="7" id="KW-0998">Cell outer membrane</keyword>
<dbReference type="RefSeq" id="WP_144073812.1">
    <property type="nucleotide sequence ID" value="NZ_CP076128.1"/>
</dbReference>